<gene>
    <name evidence="2" type="ORF">CSUI_001816</name>
</gene>
<dbReference type="Proteomes" id="UP000221165">
    <property type="component" value="Unassembled WGS sequence"/>
</dbReference>
<keyword evidence="3" id="KW-1185">Reference proteome</keyword>
<feature type="non-terminal residue" evidence="2">
    <location>
        <position position="1"/>
    </location>
</feature>
<dbReference type="EMBL" id="MIGC01000723">
    <property type="protein sequence ID" value="PHJ24345.1"/>
    <property type="molecule type" value="Genomic_DNA"/>
</dbReference>
<comment type="caution">
    <text evidence="2">The sequence shown here is derived from an EMBL/GenBank/DDBJ whole genome shotgun (WGS) entry which is preliminary data.</text>
</comment>
<accession>A0A2C6LB45</accession>
<proteinExistence type="predicted"/>
<evidence type="ECO:0000256" key="1">
    <source>
        <dbReference type="SAM" id="MobiDB-lite"/>
    </source>
</evidence>
<feature type="region of interest" description="Disordered" evidence="1">
    <location>
        <begin position="1"/>
        <end position="23"/>
    </location>
</feature>
<evidence type="ECO:0000313" key="2">
    <source>
        <dbReference type="EMBL" id="PHJ24345.1"/>
    </source>
</evidence>
<dbReference type="VEuPathDB" id="ToxoDB:CSUI_001816"/>
<protein>
    <submittedName>
        <fullName evidence="2">Uncharacterized protein</fullName>
    </submittedName>
</protein>
<dbReference type="AlphaFoldDB" id="A0A2C6LB45"/>
<organism evidence="2 3">
    <name type="scientific">Cystoisospora suis</name>
    <dbReference type="NCBI Taxonomy" id="483139"/>
    <lineage>
        <taxon>Eukaryota</taxon>
        <taxon>Sar</taxon>
        <taxon>Alveolata</taxon>
        <taxon>Apicomplexa</taxon>
        <taxon>Conoidasida</taxon>
        <taxon>Coccidia</taxon>
        <taxon>Eucoccidiorida</taxon>
        <taxon>Eimeriorina</taxon>
        <taxon>Sarcocystidae</taxon>
        <taxon>Cystoisospora</taxon>
    </lineage>
</organism>
<reference evidence="2 3" key="1">
    <citation type="journal article" date="2017" name="Int. J. Parasitol.">
        <title>The genome of the protozoan parasite Cystoisospora suis and a reverse vaccinology approach to identify vaccine candidates.</title>
        <authorList>
            <person name="Palmieri N."/>
            <person name="Shrestha A."/>
            <person name="Ruttkowski B."/>
            <person name="Beck T."/>
            <person name="Vogl C."/>
            <person name="Tomley F."/>
            <person name="Blake D.P."/>
            <person name="Joachim A."/>
        </authorList>
    </citation>
    <scope>NUCLEOTIDE SEQUENCE [LARGE SCALE GENOMIC DNA]</scope>
    <source>
        <strain evidence="2 3">Wien I</strain>
    </source>
</reference>
<dbReference type="GeneID" id="94425230"/>
<dbReference type="RefSeq" id="XP_067926018.1">
    <property type="nucleotide sequence ID" value="XM_068062019.1"/>
</dbReference>
<evidence type="ECO:0000313" key="3">
    <source>
        <dbReference type="Proteomes" id="UP000221165"/>
    </source>
</evidence>
<feature type="compositionally biased region" description="Basic and acidic residues" evidence="1">
    <location>
        <begin position="8"/>
        <end position="19"/>
    </location>
</feature>
<name>A0A2C6LB45_9APIC</name>
<sequence>SKGAAKKRKDEKGGRERKERGRCRSFWMMDHIIKPTKEQ</sequence>